<proteinExistence type="predicted"/>
<dbReference type="AlphaFoldDB" id="A0A2P0QFU8"/>
<organism evidence="1">
    <name type="scientific">Pseudomonas syringae pv. actinidiae</name>
    <dbReference type="NCBI Taxonomy" id="103796"/>
    <lineage>
        <taxon>Bacteria</taxon>
        <taxon>Pseudomonadati</taxon>
        <taxon>Pseudomonadota</taxon>
        <taxon>Gammaproteobacteria</taxon>
        <taxon>Pseudomonadales</taxon>
        <taxon>Pseudomonadaceae</taxon>
        <taxon>Pseudomonas</taxon>
        <taxon>Pseudomonas syringae</taxon>
    </lineage>
</organism>
<keyword evidence="1" id="KW-0614">Plasmid</keyword>
<sequence>MNEFAKQKADASPDQLELLIWLETASVPQICGALLFAEGTVRSEIVDAVRALMNSDRPGLVMFFPEFLPDRITLTDLADLDEQLRDELQALKASKNSVGNGFPQRARGYGKVLASLSRLLNAGQIGRAQHLLLKNEVNDIINKESSE</sequence>
<evidence type="ECO:0000313" key="1">
    <source>
        <dbReference type="EMBL" id="ARO45265.1"/>
    </source>
</evidence>
<name>A0A2P0QFU8_PSESF</name>
<dbReference type="EMBL" id="KX009063">
    <property type="protein sequence ID" value="ARO45265.1"/>
    <property type="molecule type" value="Genomic_DNA"/>
</dbReference>
<reference evidence="1" key="1">
    <citation type="submission" date="2016-03" db="EMBL/GenBank/DDBJ databases">
        <title>The evolution of Pseudomonas syringae pv. actinidiae in New Zealand.</title>
        <authorList>
            <person name="Taiaroa G."/>
            <person name="Poulter R.T.M."/>
            <person name="Lamont I."/>
            <person name="Stockwell P."/>
            <person name="Butler M.I."/>
        </authorList>
    </citation>
    <scope>NUCLEOTIDE SEQUENCE</scope>
    <source>
        <strain evidence="1">RT811</strain>
        <plasmid evidence="1">pPU_RT811</plasmid>
    </source>
</reference>
<dbReference type="RefSeq" id="WP_172687441.1">
    <property type="nucleotide sequence ID" value="NZ_KX009063.1"/>
</dbReference>
<geneLocation type="plasmid" evidence="1">
    <name>pPU_RT811</name>
</geneLocation>
<accession>A0A2P0QFU8</accession>
<protein>
    <submittedName>
        <fullName evidence="1">Uncharacterized protein</fullName>
    </submittedName>
</protein>